<sequence length="344" mass="37269">MDITTTIEDVANLAGVSIKTVSRVVNMEPNVRPATRERVQDAIRELGYQPNPSARGLASKRSYLVGLFYDDLMAESTYIVNVQRGVLTRCRKEGYELLIHPFNYHQNGINGLAEEITANIIKSRIDGVILTPPLSDLSIAIETLKRLDKPQIRLSPGHHESGSPCVYSDDRIAARLMTEHLIQLGHKRIAFIAGHSGHLAIVHRQTGFIDAMTAAGLNIDNASVSQGSNTFESGVKCAREILSHERAPTAIFASTDEMAAGVMSVAHQLGYSIPGDLSVAGYDNSQIAHQVWPALTTIAQPVNEMAEIATGLLIDQLRGGKKSISQVAMQSELVLRDSTGPAPC</sequence>
<dbReference type="GO" id="GO:0003700">
    <property type="term" value="F:DNA-binding transcription factor activity"/>
    <property type="evidence" value="ECO:0007669"/>
    <property type="project" value="TreeGrafter"/>
</dbReference>
<evidence type="ECO:0000313" key="6">
    <source>
        <dbReference type="Proteomes" id="UP000787472"/>
    </source>
</evidence>
<dbReference type="PRINTS" id="PR00036">
    <property type="entry name" value="HTHLACI"/>
</dbReference>
<dbReference type="CDD" id="cd01545">
    <property type="entry name" value="PBP1_SalR"/>
    <property type="match status" value="1"/>
</dbReference>
<accession>A0A9E5T3P1</accession>
<organism evidence="5 6">
    <name type="scientific">Pseudomaricurvus hydrocarbonicus</name>
    <dbReference type="NCBI Taxonomy" id="1470433"/>
    <lineage>
        <taxon>Bacteria</taxon>
        <taxon>Pseudomonadati</taxon>
        <taxon>Pseudomonadota</taxon>
        <taxon>Gammaproteobacteria</taxon>
        <taxon>Cellvibrionales</taxon>
        <taxon>Cellvibrionaceae</taxon>
        <taxon>Pseudomaricurvus</taxon>
    </lineage>
</organism>
<evidence type="ECO:0000313" key="5">
    <source>
        <dbReference type="EMBL" id="NHO67338.1"/>
    </source>
</evidence>
<dbReference type="InterPro" id="IPR010982">
    <property type="entry name" value="Lambda_DNA-bd_dom_sf"/>
</dbReference>
<evidence type="ECO:0000256" key="2">
    <source>
        <dbReference type="ARBA" id="ARBA00023125"/>
    </source>
</evidence>
<dbReference type="PANTHER" id="PTHR30146:SF153">
    <property type="entry name" value="LACTOSE OPERON REPRESSOR"/>
    <property type="match status" value="1"/>
</dbReference>
<dbReference type="EMBL" id="JAAONZ010000016">
    <property type="protein sequence ID" value="NHO67338.1"/>
    <property type="molecule type" value="Genomic_DNA"/>
</dbReference>
<keyword evidence="2" id="KW-0238">DNA-binding</keyword>
<dbReference type="SUPFAM" id="SSF47413">
    <property type="entry name" value="lambda repressor-like DNA-binding domains"/>
    <property type="match status" value="1"/>
</dbReference>
<keyword evidence="1" id="KW-0805">Transcription regulation</keyword>
<proteinExistence type="predicted"/>
<dbReference type="Gene3D" id="3.40.50.2300">
    <property type="match status" value="2"/>
</dbReference>
<dbReference type="Pfam" id="PF00356">
    <property type="entry name" value="LacI"/>
    <property type="match status" value="1"/>
</dbReference>
<dbReference type="Pfam" id="PF13377">
    <property type="entry name" value="Peripla_BP_3"/>
    <property type="match status" value="1"/>
</dbReference>
<gene>
    <name evidence="5" type="ORF">G8770_17465</name>
</gene>
<keyword evidence="3" id="KW-0804">Transcription</keyword>
<dbReference type="PROSITE" id="PS50932">
    <property type="entry name" value="HTH_LACI_2"/>
    <property type="match status" value="1"/>
</dbReference>
<dbReference type="Gene3D" id="1.10.260.40">
    <property type="entry name" value="lambda repressor-like DNA-binding domains"/>
    <property type="match status" value="1"/>
</dbReference>
<dbReference type="InterPro" id="IPR028082">
    <property type="entry name" value="Peripla_BP_I"/>
</dbReference>
<evidence type="ECO:0000256" key="3">
    <source>
        <dbReference type="ARBA" id="ARBA00023163"/>
    </source>
</evidence>
<dbReference type="PANTHER" id="PTHR30146">
    <property type="entry name" value="LACI-RELATED TRANSCRIPTIONAL REPRESSOR"/>
    <property type="match status" value="1"/>
</dbReference>
<dbReference type="RefSeq" id="WP_167189852.1">
    <property type="nucleotide sequence ID" value="NZ_JAAONZ010000016.1"/>
</dbReference>
<dbReference type="AlphaFoldDB" id="A0A9E5T3P1"/>
<keyword evidence="6" id="KW-1185">Reference proteome</keyword>
<evidence type="ECO:0000256" key="1">
    <source>
        <dbReference type="ARBA" id="ARBA00023015"/>
    </source>
</evidence>
<reference evidence="5" key="1">
    <citation type="submission" date="2020-03" db="EMBL/GenBank/DDBJ databases">
        <authorList>
            <person name="Guo F."/>
        </authorList>
    </citation>
    <scope>NUCLEOTIDE SEQUENCE</scope>
    <source>
        <strain evidence="5">JCM 30134</strain>
    </source>
</reference>
<feature type="domain" description="HTH lacI-type" evidence="4">
    <location>
        <begin position="5"/>
        <end position="59"/>
    </location>
</feature>
<evidence type="ECO:0000259" key="4">
    <source>
        <dbReference type="PROSITE" id="PS50932"/>
    </source>
</evidence>
<dbReference type="InterPro" id="IPR046335">
    <property type="entry name" value="LacI/GalR-like_sensor"/>
</dbReference>
<dbReference type="SUPFAM" id="SSF53822">
    <property type="entry name" value="Periplasmic binding protein-like I"/>
    <property type="match status" value="1"/>
</dbReference>
<dbReference type="Proteomes" id="UP000787472">
    <property type="component" value="Unassembled WGS sequence"/>
</dbReference>
<dbReference type="PROSITE" id="PS00356">
    <property type="entry name" value="HTH_LACI_1"/>
    <property type="match status" value="1"/>
</dbReference>
<name>A0A9E5T3P1_9GAMM</name>
<dbReference type="CDD" id="cd01392">
    <property type="entry name" value="HTH_LacI"/>
    <property type="match status" value="1"/>
</dbReference>
<dbReference type="GO" id="GO:0000976">
    <property type="term" value="F:transcription cis-regulatory region binding"/>
    <property type="evidence" value="ECO:0007669"/>
    <property type="project" value="TreeGrafter"/>
</dbReference>
<comment type="caution">
    <text evidence="5">The sequence shown here is derived from an EMBL/GenBank/DDBJ whole genome shotgun (WGS) entry which is preliminary data.</text>
</comment>
<dbReference type="InterPro" id="IPR000843">
    <property type="entry name" value="HTH_LacI"/>
</dbReference>
<dbReference type="SMART" id="SM00354">
    <property type="entry name" value="HTH_LACI"/>
    <property type="match status" value="1"/>
</dbReference>
<protein>
    <submittedName>
        <fullName evidence="5">LacI family transcriptional regulator</fullName>
    </submittedName>
</protein>